<dbReference type="GO" id="GO:0006629">
    <property type="term" value="P:lipid metabolic process"/>
    <property type="evidence" value="ECO:0007669"/>
    <property type="project" value="UniProtKB-KW"/>
</dbReference>
<evidence type="ECO:0000313" key="4">
    <source>
        <dbReference type="EMBL" id="LAB30937.1"/>
    </source>
</evidence>
<evidence type="ECO:0000256" key="1">
    <source>
        <dbReference type="ARBA" id="ARBA00013275"/>
    </source>
</evidence>
<dbReference type="EC" id="6.2.1.1" evidence="1"/>
<dbReference type="PANTHER" id="PTHR24095:SF83">
    <property type="entry name" value="ACETYL-COENZYME A SYNTHETASE"/>
    <property type="match status" value="1"/>
</dbReference>
<dbReference type="EMBL" id="IACM01088874">
    <property type="protein sequence ID" value="LAB30937.1"/>
    <property type="molecule type" value="Transcribed_RNA"/>
</dbReference>
<dbReference type="InterPro" id="IPR020845">
    <property type="entry name" value="AMP-binding_CS"/>
</dbReference>
<evidence type="ECO:0000259" key="3">
    <source>
        <dbReference type="Pfam" id="PF00501"/>
    </source>
</evidence>
<dbReference type="Pfam" id="PF00501">
    <property type="entry name" value="AMP-binding"/>
    <property type="match status" value="1"/>
</dbReference>
<dbReference type="AlphaFoldDB" id="A0A2D4MC32"/>
<proteinExistence type="predicted"/>
<dbReference type="GO" id="GO:0003987">
    <property type="term" value="F:acetate-CoA ligase activity"/>
    <property type="evidence" value="ECO:0007669"/>
    <property type="project" value="UniProtKB-EC"/>
</dbReference>
<dbReference type="Gene3D" id="3.40.50.12780">
    <property type="entry name" value="N-terminal domain of ligase-like"/>
    <property type="match status" value="1"/>
</dbReference>
<accession>A0A2D4MC32</accession>
<reference evidence="4" key="2">
    <citation type="submission" date="2017-11" db="EMBL/GenBank/DDBJ databases">
        <title>Coralsnake Venomics: Analyses of Venom Gland Transcriptomes and Proteomes of Six Brazilian Taxa.</title>
        <authorList>
            <person name="Aird S.D."/>
            <person name="Jorge da Silva N."/>
            <person name="Qiu L."/>
            <person name="Villar-Briones A."/>
            <person name="Aparecida-Saddi V."/>
            <person name="Campos-Telles M.P."/>
            <person name="Grau M."/>
            <person name="Mikheyev A.S."/>
        </authorList>
    </citation>
    <scope>NUCLEOTIDE SEQUENCE</scope>
    <source>
        <tissue evidence="4">Venom_gland</tissue>
    </source>
</reference>
<evidence type="ECO:0000256" key="2">
    <source>
        <dbReference type="ARBA" id="ARBA00023098"/>
    </source>
</evidence>
<dbReference type="GO" id="GO:0005739">
    <property type="term" value="C:mitochondrion"/>
    <property type="evidence" value="ECO:0007669"/>
    <property type="project" value="TreeGrafter"/>
</dbReference>
<organism evidence="4">
    <name type="scientific">Micrurus spixii</name>
    <name type="common">Amazon coral snake</name>
    <dbReference type="NCBI Taxonomy" id="129469"/>
    <lineage>
        <taxon>Eukaryota</taxon>
        <taxon>Metazoa</taxon>
        <taxon>Chordata</taxon>
        <taxon>Craniata</taxon>
        <taxon>Vertebrata</taxon>
        <taxon>Euteleostomi</taxon>
        <taxon>Lepidosauria</taxon>
        <taxon>Squamata</taxon>
        <taxon>Bifurcata</taxon>
        <taxon>Unidentata</taxon>
        <taxon>Episquamata</taxon>
        <taxon>Toxicofera</taxon>
        <taxon>Serpentes</taxon>
        <taxon>Colubroidea</taxon>
        <taxon>Elapidae</taxon>
        <taxon>Elapinae</taxon>
        <taxon>Micrurus</taxon>
    </lineage>
</organism>
<sequence length="199" mass="21854">MFNGIMKQSIKTIFFSGRELLELTCRLGNTLKRQGVRKGDRVTIYMPSCPMAVVTMLACARIGAIHTVVFAGFSSVALADRIQDAQSETVITVNQGLRGGKVVELKKTVDEAVKFCPTVKRVFVSKRTDVKVLMSDLDIPLEEEMMKEDVTCQPATLESEDLLFLLYTSGSTGKPKGLIHSQAGYLLYAALTHKESGES</sequence>
<dbReference type="InterPro" id="IPR042099">
    <property type="entry name" value="ANL_N_sf"/>
</dbReference>
<dbReference type="GO" id="GO:0006085">
    <property type="term" value="P:acetyl-CoA biosynthetic process"/>
    <property type="evidence" value="ECO:0007669"/>
    <property type="project" value="TreeGrafter"/>
</dbReference>
<name>A0A2D4MC32_9SAUR</name>
<keyword evidence="2" id="KW-0443">Lipid metabolism</keyword>
<reference evidence="4" key="1">
    <citation type="submission" date="2017-07" db="EMBL/GenBank/DDBJ databases">
        <authorList>
            <person name="Mikheyev A."/>
            <person name="Grau M."/>
        </authorList>
    </citation>
    <scope>NUCLEOTIDE SEQUENCE</scope>
    <source>
        <tissue evidence="4">Venom_gland</tissue>
    </source>
</reference>
<feature type="domain" description="AMP-dependent synthetase/ligase" evidence="3">
    <location>
        <begin position="15"/>
        <end position="193"/>
    </location>
</feature>
<dbReference type="PROSITE" id="PS00455">
    <property type="entry name" value="AMP_BINDING"/>
    <property type="match status" value="1"/>
</dbReference>
<dbReference type="InterPro" id="IPR000873">
    <property type="entry name" value="AMP-dep_synth/lig_dom"/>
</dbReference>
<dbReference type="SUPFAM" id="SSF56801">
    <property type="entry name" value="Acetyl-CoA synthetase-like"/>
    <property type="match status" value="1"/>
</dbReference>
<dbReference type="PANTHER" id="PTHR24095">
    <property type="entry name" value="ACETYL-COENZYME A SYNTHETASE"/>
    <property type="match status" value="1"/>
</dbReference>
<protein>
    <recommendedName>
        <fullName evidence="1">acetate--CoA ligase</fullName>
        <ecNumber evidence="1">6.2.1.1</ecNumber>
    </recommendedName>
</protein>